<feature type="chain" id="PRO_5007281708" evidence="1">
    <location>
        <begin position="21"/>
        <end position="380"/>
    </location>
</feature>
<feature type="signal peptide" evidence="1">
    <location>
        <begin position="1"/>
        <end position="20"/>
    </location>
</feature>
<dbReference type="Proteomes" id="UP000071641">
    <property type="component" value="Unassembled WGS sequence"/>
</dbReference>
<keyword evidence="1" id="KW-0732">Signal</keyword>
<name>A0A128EVT2_9GAMM</name>
<reference evidence="3" key="1">
    <citation type="submission" date="2016-02" db="EMBL/GenBank/DDBJ databases">
        <authorList>
            <person name="Rodrigo-Torres Lidia"/>
            <person name="Arahal R.David."/>
        </authorList>
    </citation>
    <scope>NUCLEOTIDE SEQUENCE [LARGE SCALE GENOMIC DNA]</scope>
    <source>
        <strain evidence="3">CECT 9029</strain>
    </source>
</reference>
<dbReference type="InterPro" id="IPR007487">
    <property type="entry name" value="ABC_transpt-TYRBP-like"/>
</dbReference>
<dbReference type="PANTHER" id="PTHR35271:SF1">
    <property type="entry name" value="ABC TRANSPORTER, SUBSTRATE-BINDING LIPOPROTEIN"/>
    <property type="match status" value="1"/>
</dbReference>
<organism evidence="2 3">
    <name type="scientific">Grimontia celer</name>
    <dbReference type="NCBI Taxonomy" id="1796497"/>
    <lineage>
        <taxon>Bacteria</taxon>
        <taxon>Pseudomonadati</taxon>
        <taxon>Pseudomonadota</taxon>
        <taxon>Gammaproteobacteria</taxon>
        <taxon>Vibrionales</taxon>
        <taxon>Vibrionaceae</taxon>
        <taxon>Grimontia</taxon>
    </lineage>
</organism>
<accession>A0A128EVT2</accession>
<gene>
    <name evidence="2" type="ORF">GCE9029_00745</name>
</gene>
<evidence type="ECO:0000256" key="1">
    <source>
        <dbReference type="SAM" id="SignalP"/>
    </source>
</evidence>
<keyword evidence="3" id="KW-1185">Reference proteome</keyword>
<dbReference type="PANTHER" id="PTHR35271">
    <property type="entry name" value="ABC TRANSPORTER, SUBSTRATE-BINDING LIPOPROTEIN-RELATED"/>
    <property type="match status" value="1"/>
</dbReference>
<sequence>MRTLISTICLLLLVSFSSLASDNWPDWLGDTVKQSAGNDWRFSGDPESLQILPARENPKIWVLVSRKAASYDTALKTMLQVYKQEFDAVSFHVVKLPAASTDLNALLENAEANADLLYTVGSKATVAVSKAYQGGELPIVSVNAKDPVLMGLVDTYEGTGSNFAYTSLNLPANVTLSFLLKYMPDLSQIGVLYARTNASAYLTQFLPLQKEAEMRGIRVLAMEVDEAIEDQTLSTVMEAEIHAMKTQDPDLSQSLLWLTGSSSLLSRVDEINQQSSGLPLLTVVPEAVSGNENSALMSVGVSFVNNAHQAALYGIRILRDGEAAGSLPVGVISPPDISISFRQAKRLGKPVPLVLLEMASDVYADDGRAIRSQGMSMEKQ</sequence>
<dbReference type="STRING" id="1796497.GCE9029_00745"/>
<protein>
    <submittedName>
        <fullName evidence="2">ABC transporter substrate binding protein</fullName>
    </submittedName>
</protein>
<evidence type="ECO:0000313" key="2">
    <source>
        <dbReference type="EMBL" id="CZF78284.1"/>
    </source>
</evidence>
<proteinExistence type="predicted"/>
<evidence type="ECO:0000313" key="3">
    <source>
        <dbReference type="Proteomes" id="UP000071641"/>
    </source>
</evidence>
<dbReference type="Pfam" id="PF04392">
    <property type="entry name" value="ABC_sub_bind"/>
    <property type="match status" value="1"/>
</dbReference>
<dbReference type="AlphaFoldDB" id="A0A128EVT2"/>
<dbReference type="EMBL" id="FIZX01000001">
    <property type="protein sequence ID" value="CZF78284.1"/>
    <property type="molecule type" value="Genomic_DNA"/>
</dbReference>
<dbReference type="Gene3D" id="3.40.50.2300">
    <property type="match status" value="2"/>
</dbReference>